<dbReference type="CDD" id="cd15074">
    <property type="entry name" value="7tmA_Opsin5_neuropsin"/>
    <property type="match status" value="1"/>
</dbReference>
<evidence type="ECO:0000256" key="13">
    <source>
        <dbReference type="ARBA" id="ARBA00022991"/>
    </source>
</evidence>
<evidence type="ECO:0000256" key="15">
    <source>
        <dbReference type="ARBA" id="ARBA00023157"/>
    </source>
</evidence>
<dbReference type="PROSITE" id="PS00238">
    <property type="entry name" value="OPSIN"/>
    <property type="match status" value="1"/>
</dbReference>
<dbReference type="FunFam" id="3.40.50.410:FF:000029">
    <property type="entry name" value="Cochlin"/>
    <property type="match status" value="1"/>
</dbReference>
<evidence type="ECO:0000259" key="19">
    <source>
        <dbReference type="PROSITE" id="PS50234"/>
    </source>
</evidence>
<keyword evidence="11" id="KW-0681">Retinal protein</keyword>
<gene>
    <name evidence="22" type="ORF">DPX16_6975</name>
</gene>
<comment type="caution">
    <text evidence="22">The sequence shown here is derived from an EMBL/GenBank/DDBJ whole genome shotgun (WGS) entry which is preliminary data.</text>
</comment>
<evidence type="ECO:0000259" key="20">
    <source>
        <dbReference type="PROSITE" id="PS50262"/>
    </source>
</evidence>
<dbReference type="InterPro" id="IPR036609">
    <property type="entry name" value="LCCL_sf"/>
</dbReference>
<feature type="transmembrane region" description="Helical" evidence="18">
    <location>
        <begin position="190"/>
        <end position="214"/>
    </location>
</feature>
<keyword evidence="12 18" id="KW-1133">Transmembrane helix</keyword>
<dbReference type="GO" id="GO:0007602">
    <property type="term" value="P:phototransduction"/>
    <property type="evidence" value="ECO:0007669"/>
    <property type="project" value="UniProtKB-KW"/>
</dbReference>
<dbReference type="CDD" id="cd01472">
    <property type="entry name" value="vWA_collagen"/>
    <property type="match status" value="2"/>
</dbReference>
<dbReference type="SMART" id="SM00603">
    <property type="entry name" value="LCCL"/>
    <property type="match status" value="1"/>
</dbReference>
<feature type="domain" description="G-protein coupled receptors family 1 profile" evidence="20">
    <location>
        <begin position="38"/>
        <end position="295"/>
    </location>
</feature>
<organism evidence="22 23">
    <name type="scientific">Anabarilius grahami</name>
    <name type="common">Kanglang fish</name>
    <name type="synonym">Barilius grahami</name>
    <dbReference type="NCBI Taxonomy" id="495550"/>
    <lineage>
        <taxon>Eukaryota</taxon>
        <taxon>Metazoa</taxon>
        <taxon>Chordata</taxon>
        <taxon>Craniata</taxon>
        <taxon>Vertebrata</taxon>
        <taxon>Euteleostomi</taxon>
        <taxon>Actinopterygii</taxon>
        <taxon>Neopterygii</taxon>
        <taxon>Teleostei</taxon>
        <taxon>Ostariophysi</taxon>
        <taxon>Cypriniformes</taxon>
        <taxon>Xenocyprididae</taxon>
        <taxon>Xenocypridinae</taxon>
        <taxon>Xenocypridinae incertae sedis</taxon>
        <taxon>Anabarilius</taxon>
    </lineage>
</organism>
<dbReference type="InterPro" id="IPR000276">
    <property type="entry name" value="GPCR_Rhodpsn"/>
</dbReference>
<keyword evidence="16" id="KW-0325">Glycoprotein</keyword>
<evidence type="ECO:0000256" key="6">
    <source>
        <dbReference type="ARBA" id="ARBA00022543"/>
    </source>
</evidence>
<evidence type="ECO:0000256" key="18">
    <source>
        <dbReference type="SAM" id="Phobius"/>
    </source>
</evidence>
<dbReference type="AlphaFoldDB" id="A0A3N0Y5Z5"/>
<feature type="transmembrane region" description="Helical" evidence="18">
    <location>
        <begin position="24"/>
        <end position="46"/>
    </location>
</feature>
<evidence type="ECO:0000256" key="14">
    <source>
        <dbReference type="ARBA" id="ARBA00023136"/>
    </source>
</evidence>
<dbReference type="Pfam" id="PF00001">
    <property type="entry name" value="7tm_1"/>
    <property type="match status" value="1"/>
</dbReference>
<protein>
    <recommendedName>
        <fullName evidence="4">Cochlin</fullName>
    </recommendedName>
</protein>
<dbReference type="SUPFAM" id="SSF69848">
    <property type="entry name" value="LCCL domain"/>
    <property type="match status" value="1"/>
</dbReference>
<dbReference type="InterPro" id="IPR027430">
    <property type="entry name" value="Retinal_BS"/>
</dbReference>
<sequence>MDIHNVLPSNVTVYRVSDGGETAIGVYLVILGWLSWIGNGVVILLLTKQRKSLEPQDFLTLNLAISDASISIFGYSRGILEVFDVFRDEGYLIKTFWTCKVDGFLILLFGLISINTLTAISVIRYIKGCYPRHAHHVNKRNICLVITAIWLFSLFWAGAPLMGWGSYRARRYGTCEIDWTRALYSVPFKLYVISIFFFNFFVPLFIIVFTYVSIIRAVNSSHKFSHGGDVSERQKKIERSITRVSLIVCAAFLLAWSPYAVISMWSAWGYQIPPLNGILASLFAKSASFYNPFIYIGMSSKFRKDLQALFYCLRPTSAHRHTPPVPLARPGDVQLDVDGFREDEPVEMDDNASESAPEAKAESPPESESRHRPLTESQTSVSPHGLMRKPIPTPISCGTRAVDLPDTRLLVLCPANCTLWTLSVFGSGVYASISSICGAAIHRGIINLSGGPVEVHGLQGRTNYLSSYAHGVQSQSLSQWSSSFTVARTISLPLEVSSQTSSSATVAAKKPVKKPVKKAPPANPNRDCPVDMALLLDGSYNIGQRRFNLQKNFVSKLAAMLKVGTPGPHVGVVQTSESPRTEFYLTNYTTAKDVTFAIKEIPYIGGNTNTGKAIFHTVRNFFNPDFGVRRGYPRVIVVFVDGWPTDNVEEAAVLARESGINVFFVSVAKPSPEEVSLVSDQDFMRKAVCKDNEFFTFTMPSWFSTNKFVKPLAHKLCSIDQMLCSKTCYNSVNLGFLIDGSSSVGDGNFRLVLDLLVSIARSFDISEIGSRIGAIQFTYDQRMEFNFNDHITKDNALRALQNIPYMSGGTATGDAINFAVRSLFKPRTGSNRKFLIIITDGQSYDDVRVPAMAAQREGITVYVVGVAWAPMEDLKAMASEPKESHVFFTREFTGLAQFQQPIVRGICRDFTDFN</sequence>
<keyword evidence="14 18" id="KW-0472">Membrane</keyword>
<feature type="domain" description="LCCL" evidence="21">
    <location>
        <begin position="391"/>
        <end position="484"/>
    </location>
</feature>
<dbReference type="FunFam" id="3.40.50.410:FF:000009">
    <property type="entry name" value="Putative vitrin"/>
    <property type="match status" value="1"/>
</dbReference>
<evidence type="ECO:0000256" key="16">
    <source>
        <dbReference type="ARBA" id="ARBA00023180"/>
    </source>
</evidence>
<comment type="subcellular location">
    <subcellularLocation>
        <location evidence="2">Membrane</location>
    </subcellularLocation>
    <subcellularLocation>
        <location evidence="3">Secreted</location>
    </subcellularLocation>
</comment>
<keyword evidence="13" id="KW-0157">Chromophore</keyword>
<feature type="transmembrane region" description="Helical" evidence="18">
    <location>
        <begin position="104"/>
        <end position="126"/>
    </location>
</feature>
<evidence type="ECO:0000256" key="11">
    <source>
        <dbReference type="ARBA" id="ARBA00022925"/>
    </source>
</evidence>
<dbReference type="Proteomes" id="UP000281406">
    <property type="component" value="Unassembled WGS sequence"/>
</dbReference>
<keyword evidence="23" id="KW-1185">Reference proteome</keyword>
<feature type="region of interest" description="Disordered" evidence="17">
    <location>
        <begin position="346"/>
        <end position="389"/>
    </location>
</feature>
<keyword evidence="8 18" id="KW-0812">Transmembrane</keyword>
<evidence type="ECO:0000256" key="5">
    <source>
        <dbReference type="ARBA" id="ARBA00022525"/>
    </source>
</evidence>
<name>A0A3N0Y5Z5_ANAGA</name>
<reference evidence="22 23" key="1">
    <citation type="submission" date="2018-10" db="EMBL/GenBank/DDBJ databases">
        <title>Genome assembly for a Yunnan-Guizhou Plateau 3E fish, Anabarilius grahami (Regan), and its evolutionary and genetic applications.</title>
        <authorList>
            <person name="Jiang W."/>
        </authorList>
    </citation>
    <scope>NUCLEOTIDE SEQUENCE [LARGE SCALE GENOMIC DNA]</scope>
    <source>
        <strain evidence="22">AG-KIZ</strain>
        <tissue evidence="22">Muscle</tissue>
    </source>
</reference>
<evidence type="ECO:0000256" key="8">
    <source>
        <dbReference type="ARBA" id="ARBA00022692"/>
    </source>
</evidence>
<dbReference type="InterPro" id="IPR017452">
    <property type="entry name" value="GPCR_Rhodpsn_7TM"/>
</dbReference>
<evidence type="ECO:0000256" key="2">
    <source>
        <dbReference type="ARBA" id="ARBA00004370"/>
    </source>
</evidence>
<evidence type="ECO:0000256" key="3">
    <source>
        <dbReference type="ARBA" id="ARBA00004613"/>
    </source>
</evidence>
<dbReference type="SUPFAM" id="SSF81321">
    <property type="entry name" value="Family A G protein-coupled receptor-like"/>
    <property type="match status" value="1"/>
</dbReference>
<dbReference type="GO" id="GO:0009881">
    <property type="term" value="F:photoreceptor activity"/>
    <property type="evidence" value="ECO:0007669"/>
    <property type="project" value="UniProtKB-KW"/>
</dbReference>
<dbReference type="Gene3D" id="1.20.1070.10">
    <property type="entry name" value="Rhodopsin 7-helix transmembrane proteins"/>
    <property type="match status" value="1"/>
</dbReference>
<evidence type="ECO:0000256" key="17">
    <source>
        <dbReference type="SAM" id="MobiDB-lite"/>
    </source>
</evidence>
<dbReference type="GO" id="GO:0007605">
    <property type="term" value="P:sensory perception of sound"/>
    <property type="evidence" value="ECO:0007669"/>
    <property type="project" value="UniProtKB-ARBA"/>
</dbReference>
<dbReference type="InterPro" id="IPR002035">
    <property type="entry name" value="VWF_A"/>
</dbReference>
<feature type="compositionally biased region" description="Basic and acidic residues" evidence="17">
    <location>
        <begin position="357"/>
        <end position="374"/>
    </location>
</feature>
<dbReference type="GO" id="GO:0016020">
    <property type="term" value="C:membrane"/>
    <property type="evidence" value="ECO:0007669"/>
    <property type="project" value="UniProtKB-SubCell"/>
</dbReference>
<dbReference type="EMBL" id="RJVU01051648">
    <property type="protein sequence ID" value="ROL41577.1"/>
    <property type="molecule type" value="Genomic_DNA"/>
</dbReference>
<evidence type="ECO:0000256" key="4">
    <source>
        <dbReference type="ARBA" id="ARBA00013828"/>
    </source>
</evidence>
<keyword evidence="6" id="KW-0675">Receptor</keyword>
<dbReference type="PANTHER" id="PTHR24020:SF36">
    <property type="entry name" value="COCHLIN"/>
    <property type="match status" value="1"/>
</dbReference>
<keyword evidence="7" id="KW-0716">Sensory transduction</keyword>
<feature type="transmembrane region" description="Helical" evidence="18">
    <location>
        <begin position="58"/>
        <end position="76"/>
    </location>
</feature>
<keyword evidence="9" id="KW-0732">Signal</keyword>
<feature type="transmembrane region" description="Helical" evidence="18">
    <location>
        <begin position="244"/>
        <end position="265"/>
    </location>
</feature>
<evidence type="ECO:0000256" key="7">
    <source>
        <dbReference type="ARBA" id="ARBA00022606"/>
    </source>
</evidence>
<dbReference type="OrthoDB" id="441660at2759"/>
<evidence type="ECO:0000313" key="22">
    <source>
        <dbReference type="EMBL" id="ROL41577.1"/>
    </source>
</evidence>
<dbReference type="PANTHER" id="PTHR24020">
    <property type="entry name" value="COLLAGEN ALPHA"/>
    <property type="match status" value="1"/>
</dbReference>
<dbReference type="Gene3D" id="2.170.130.20">
    <property type="entry name" value="LCCL-like domain"/>
    <property type="match status" value="1"/>
</dbReference>
<keyword evidence="5" id="KW-0964">Secreted</keyword>
<evidence type="ECO:0000256" key="9">
    <source>
        <dbReference type="ARBA" id="ARBA00022729"/>
    </source>
</evidence>
<feature type="transmembrane region" description="Helical" evidence="18">
    <location>
        <begin position="142"/>
        <end position="162"/>
    </location>
</feature>
<evidence type="ECO:0000313" key="23">
    <source>
        <dbReference type="Proteomes" id="UP000281406"/>
    </source>
</evidence>
<dbReference type="PROSITE" id="PS50820">
    <property type="entry name" value="LCCL"/>
    <property type="match status" value="1"/>
</dbReference>
<keyword evidence="10" id="KW-0677">Repeat</keyword>
<evidence type="ECO:0000256" key="1">
    <source>
        <dbReference type="ARBA" id="ARBA00003388"/>
    </source>
</evidence>
<evidence type="ECO:0000259" key="21">
    <source>
        <dbReference type="PROSITE" id="PS50820"/>
    </source>
</evidence>
<keyword evidence="6" id="KW-0600">Photoreceptor protein</keyword>
<keyword evidence="15" id="KW-1015">Disulfide bond</keyword>
<dbReference type="GO" id="GO:0005576">
    <property type="term" value="C:extracellular region"/>
    <property type="evidence" value="ECO:0007669"/>
    <property type="project" value="UniProtKB-SubCell"/>
</dbReference>
<proteinExistence type="predicted"/>
<dbReference type="GO" id="GO:0004930">
    <property type="term" value="F:G protein-coupled receptor activity"/>
    <property type="evidence" value="ECO:0007669"/>
    <property type="project" value="InterPro"/>
</dbReference>
<feature type="domain" description="VWFA" evidence="19">
    <location>
        <begin position="531"/>
        <end position="712"/>
    </location>
</feature>
<dbReference type="PROSITE" id="PS50234">
    <property type="entry name" value="VWFA"/>
    <property type="match status" value="2"/>
</dbReference>
<dbReference type="Pfam" id="PF03815">
    <property type="entry name" value="LCCL"/>
    <property type="match status" value="1"/>
</dbReference>
<dbReference type="InterPro" id="IPR050525">
    <property type="entry name" value="ECM_Assembly_Org"/>
</dbReference>
<evidence type="ECO:0000256" key="12">
    <source>
        <dbReference type="ARBA" id="ARBA00022989"/>
    </source>
</evidence>
<dbReference type="FunFam" id="1.20.1070.10:FF:000390">
    <property type="entry name" value="Novopsin-1"/>
    <property type="match status" value="1"/>
</dbReference>
<dbReference type="PRINTS" id="PR00453">
    <property type="entry name" value="VWFADOMAIN"/>
</dbReference>
<dbReference type="PROSITE" id="PS50262">
    <property type="entry name" value="G_PROTEIN_RECEP_F1_2"/>
    <property type="match status" value="1"/>
</dbReference>
<dbReference type="FunFam" id="2.170.130.20:FF:000001">
    <property type="entry name" value="Cysteine-rich secretory protein LCCL domain-containing 1"/>
    <property type="match status" value="1"/>
</dbReference>
<dbReference type="InterPro" id="IPR004043">
    <property type="entry name" value="LCCL"/>
</dbReference>
<comment type="function">
    <text evidence="1">Plays a role in the control of cell shape and motility in the trabecular meshwork.</text>
</comment>
<evidence type="ECO:0000256" key="10">
    <source>
        <dbReference type="ARBA" id="ARBA00022737"/>
    </source>
</evidence>
<dbReference type="SMART" id="SM00327">
    <property type="entry name" value="VWA"/>
    <property type="match status" value="2"/>
</dbReference>
<dbReference type="InterPro" id="IPR036465">
    <property type="entry name" value="vWFA_dom_sf"/>
</dbReference>
<dbReference type="Pfam" id="PF00092">
    <property type="entry name" value="VWA"/>
    <property type="match status" value="2"/>
</dbReference>
<dbReference type="SUPFAM" id="SSF53300">
    <property type="entry name" value="vWA-like"/>
    <property type="match status" value="2"/>
</dbReference>
<accession>A0A3N0Y5Z5</accession>
<dbReference type="PRINTS" id="PR00237">
    <property type="entry name" value="GPCRRHODOPSN"/>
</dbReference>
<feature type="domain" description="VWFA" evidence="19">
    <location>
        <begin position="733"/>
        <end position="902"/>
    </location>
</feature>
<dbReference type="Gene3D" id="3.40.50.410">
    <property type="entry name" value="von Willebrand factor, type A domain"/>
    <property type="match status" value="2"/>
</dbReference>